<evidence type="ECO:0000256" key="8">
    <source>
        <dbReference type="ARBA" id="ARBA00023034"/>
    </source>
</evidence>
<feature type="domain" description="Coatomer gamma subunit appendage Ig-like subdomain" evidence="15">
    <location>
        <begin position="586"/>
        <end position="733"/>
    </location>
</feature>
<dbReference type="GeneTree" id="ENSGT00390000016313"/>
<reference evidence="17 18" key="1">
    <citation type="submission" date="2016-04" db="EMBL/GenBank/DDBJ databases">
        <title>Polished mammalian reference genomes with single-molecule sequencing and chromosome conformation capture applied to the Capra hircus genome.</title>
        <authorList>
            <person name="Bickhart D.M."/>
            <person name="Koren S."/>
            <person name="Rosen B."/>
            <person name="Hastie A."/>
            <person name="Liachko I."/>
            <person name="Sullivan S.T."/>
            <person name="Burton J."/>
            <person name="Sayre B.L."/>
            <person name="Huson H.J."/>
            <person name="Lee J."/>
            <person name="Lam E."/>
            <person name="Kelley C.M."/>
            <person name="Hutchison J.L."/>
            <person name="Zhou Y."/>
            <person name="Sun J."/>
            <person name="Crisa A."/>
            <person name="Schwartz J.C."/>
            <person name="Hammond J.A."/>
            <person name="Schroeder S.G."/>
            <person name="Liu G.E."/>
            <person name="Dunham M."/>
            <person name="Shendure J."/>
            <person name="Sonstegard T.S."/>
            <person name="Phillippy A.M."/>
            <person name="Van Tassell C.P."/>
            <person name="Smith T.P."/>
        </authorList>
    </citation>
    <scope>NUCLEOTIDE SEQUENCE [LARGE SCALE GENOMIC DNA]</scope>
</reference>
<evidence type="ECO:0000313" key="18">
    <source>
        <dbReference type="Proteomes" id="UP000291000"/>
    </source>
</evidence>
<evidence type="ECO:0000256" key="7">
    <source>
        <dbReference type="ARBA" id="ARBA00022927"/>
    </source>
</evidence>
<dbReference type="Gene3D" id="1.25.10.10">
    <property type="entry name" value="Leucine-rich Repeat Variant"/>
    <property type="match status" value="1"/>
</dbReference>
<dbReference type="Pfam" id="PF16381">
    <property type="entry name" value="Coatomer_g_Cpla"/>
    <property type="match status" value="1"/>
</dbReference>
<evidence type="ECO:0000313" key="17">
    <source>
        <dbReference type="Ensembl" id="ENSCHIP00000007562.1"/>
    </source>
</evidence>
<dbReference type="GO" id="GO:0005198">
    <property type="term" value="F:structural molecule activity"/>
    <property type="evidence" value="ECO:0007669"/>
    <property type="project" value="InterPro"/>
</dbReference>
<dbReference type="InterPro" id="IPR017106">
    <property type="entry name" value="Coatomer_gsu"/>
</dbReference>
<dbReference type="Bgee" id="ENSCHIG00000010891">
    <property type="expression patterns" value="Expressed in frontal cortex and 17 other cell types or tissues"/>
</dbReference>
<dbReference type="InterPro" id="IPR009028">
    <property type="entry name" value="Coatomer/calthrin_app_sub_C"/>
</dbReference>
<dbReference type="InterPro" id="IPR032154">
    <property type="entry name" value="Coatomer_g_Cpla"/>
</dbReference>
<sequence length="848" mass="94012">QPLLSPVSSLMEGGGSNPFQHLEKSAVLQEARVFNETPINPRKCAHILTKILYLINQGEHLGTTEATEAFFAMTKLFQSNDPTLRRMCYLTIKEMSCIAEDVIIVTSSLTKDMTGKEDSYRGPAVRALCQITDSTMLQAIERYMKQAIVDKVPSVSSSALVSSLHLLKCSFDVVKRWVNEAQEAASSDNIMVQYHALGLLYHVRKNDRLAVSKMLSKFTRHGLKSPFAYCMMIRVASRQLEDEDGSRDSPLFDFIESCLRNKHEMVVYEAASAIVNLPGCSAKELAPAVSVLQLFCSSPKAALRYAAVRTLNKVAMKHPSAVTACNLDLENLVTDANRSIATLAITTLLKTGSEGSIDRLMKQISSFMSEISDEFKVVVVQAISALCQKYPRKHAVLMNFLFSMLREEGGFEYKRAIVDCIISIIEENAESKETGLSHLCEFIEDCEFTVLATRILHLLGQEGPKTSNPSKYIRFIYNRVVLEHAEVRAGAWARRGPGACRPEGTPGGRSLLCVMDDDNEVRDRATFYLNVLEQKQKALNAGYILNGESSSPDHSPCPLPELRPSRAACPPLDSPGNCRASLSSQEGQEQLAAVPEFQGLGPLFKSAPEPVALTESETEYVVRCTKHTFVDHMVFQFDCTNTLNDQTLENVTVQMEPTEAYEVLCYVPARSLPYNQPGTCYTLVALPKEDPTAVACTFSCMMKFTVKDCDPTTGEADDEGYEDEYVLEDLEVTIADHIQKVMKLNFEAAWDEVGDEFQKEETFTLSTIKTLEEAVGNIVKFLGMHPCERSDKVPDNKNTHTLLLAGVFRGGHDILVRSRLLLLDTVTMQVTARSSEELPVDIVLASVG</sequence>
<dbReference type="FunFam" id="2.60.40.1480:FF:000001">
    <property type="entry name" value="Coatomer subunit gamma"/>
    <property type="match status" value="1"/>
</dbReference>
<keyword evidence="6 13" id="KW-0931">ER-Golgi transport</keyword>
<dbReference type="GO" id="GO:0072384">
    <property type="term" value="P:organelle transport along microtubule"/>
    <property type="evidence" value="ECO:0007669"/>
    <property type="project" value="TreeGrafter"/>
</dbReference>
<keyword evidence="3 13" id="KW-0813">Transport</keyword>
<dbReference type="GO" id="GO:0009306">
    <property type="term" value="P:protein secretion"/>
    <property type="evidence" value="ECO:0007669"/>
    <property type="project" value="TreeGrafter"/>
</dbReference>
<evidence type="ECO:0000256" key="4">
    <source>
        <dbReference type="ARBA" id="ARBA00022490"/>
    </source>
</evidence>
<evidence type="ECO:0000256" key="3">
    <source>
        <dbReference type="ARBA" id="ARBA00022448"/>
    </source>
</evidence>
<accession>A0A452E6D8</accession>
<dbReference type="SUPFAM" id="SSF49348">
    <property type="entry name" value="Clathrin adaptor appendage domain"/>
    <property type="match status" value="1"/>
</dbReference>
<keyword evidence="18" id="KW-1185">Reference proteome</keyword>
<dbReference type="Ensembl" id="ENSCHIT00000015306.1">
    <property type="protein sequence ID" value="ENSCHIP00000007562.1"/>
    <property type="gene ID" value="ENSCHIG00000010891.1"/>
</dbReference>
<feature type="domain" description="Clathrin/coatomer adaptor adaptin-like N-terminal" evidence="14">
    <location>
        <begin position="24"/>
        <end position="535"/>
    </location>
</feature>
<dbReference type="GO" id="GO:0005783">
    <property type="term" value="C:endoplasmic reticulum"/>
    <property type="evidence" value="ECO:0007669"/>
    <property type="project" value="TreeGrafter"/>
</dbReference>
<dbReference type="InterPro" id="IPR011989">
    <property type="entry name" value="ARM-like"/>
</dbReference>
<dbReference type="GO" id="GO:0000139">
    <property type="term" value="C:Golgi membrane"/>
    <property type="evidence" value="ECO:0007669"/>
    <property type="project" value="UniProtKB-SubCell"/>
</dbReference>
<comment type="function">
    <text evidence="11">The coatomer is a cytosolic protein complex that binds to dilysine motifs and reversibly associates with Golgi non-clathrin-coated vesicles, which further mediate biosynthetic protein transport from the ER, via the Golgi up to the trans Golgi network. Coatomer complex is required for budding from Golgi membranes, and is essential for the retrograde Golgi-to-ER transport of dilysine-tagged proteins. In mammals, the coatomer can only be recruited by membranes associated to ADP-ribosylation factors (ARFs), which are small GTP-binding proteins; the complex also influences the Golgi structural integrity, as well as the processing, activity, and endocytic recycling of LDL receptors.</text>
</comment>
<dbReference type="Gene3D" id="3.30.310.10">
    <property type="entry name" value="TATA-Binding Protein"/>
    <property type="match status" value="1"/>
</dbReference>
<dbReference type="InterPro" id="IPR002553">
    <property type="entry name" value="Clathrin/coatomer_adapt-like_N"/>
</dbReference>
<dbReference type="InterPro" id="IPR037067">
    <property type="entry name" value="Coatomer_gsu_app_sf"/>
</dbReference>
<dbReference type="Pfam" id="PF01602">
    <property type="entry name" value="Adaptin_N"/>
    <property type="match status" value="1"/>
</dbReference>
<proteinExistence type="inferred from homology"/>
<dbReference type="FunFam" id="3.30.310.10:FF:000006">
    <property type="entry name" value="Coatomer subunit gamma"/>
    <property type="match status" value="1"/>
</dbReference>
<dbReference type="GO" id="GO:0005793">
    <property type="term" value="C:endoplasmic reticulum-Golgi intermediate compartment"/>
    <property type="evidence" value="ECO:0007669"/>
    <property type="project" value="TreeGrafter"/>
</dbReference>
<reference evidence="17" key="2">
    <citation type="submission" date="2025-08" db="UniProtKB">
        <authorList>
            <consortium name="Ensembl"/>
        </authorList>
    </citation>
    <scope>IDENTIFICATION</scope>
</reference>
<evidence type="ECO:0000256" key="11">
    <source>
        <dbReference type="ARBA" id="ARBA00024791"/>
    </source>
</evidence>
<name>A0A452E6D8_CAPHI</name>
<dbReference type="SUPFAM" id="SSF55711">
    <property type="entry name" value="Subdomain of clathrin and coatomer appendage domain"/>
    <property type="match status" value="1"/>
</dbReference>
<dbReference type="Gene3D" id="2.60.40.1480">
    <property type="entry name" value="Coatomer, gamma subunit, appendage domain"/>
    <property type="match status" value="1"/>
</dbReference>
<dbReference type="GO" id="GO:0006891">
    <property type="term" value="P:intra-Golgi vesicle-mediated transport"/>
    <property type="evidence" value="ECO:0007669"/>
    <property type="project" value="TreeGrafter"/>
</dbReference>
<dbReference type="EMBL" id="LWLT01000024">
    <property type="status" value="NOT_ANNOTATED_CDS"/>
    <property type="molecule type" value="Genomic_DNA"/>
</dbReference>
<keyword evidence="7 13" id="KW-0653">Protein transport</keyword>
<comment type="subcellular location">
    <subcellularLocation>
        <location evidence="13">Cytoplasm</location>
    </subcellularLocation>
    <subcellularLocation>
        <location evidence="1 13">Golgi apparatus membrane</location>
        <topology evidence="1 13">Peripheral membrane protein</topology>
        <orientation evidence="1 13">Cytoplasmic side</orientation>
    </subcellularLocation>
    <subcellularLocation>
        <location evidence="13">Cytoplasmic vesicle</location>
        <location evidence="13">COPI-coated vesicle membrane</location>
        <topology evidence="13">Peripheral membrane protein</topology>
        <orientation evidence="13">Cytoplasmic side</orientation>
    </subcellularLocation>
</comment>
<evidence type="ECO:0000256" key="9">
    <source>
        <dbReference type="ARBA" id="ARBA00023136"/>
    </source>
</evidence>
<protein>
    <recommendedName>
        <fullName evidence="13">Coatomer subunit gamma</fullName>
    </recommendedName>
</protein>
<dbReference type="InterPro" id="IPR013041">
    <property type="entry name" value="Clathrin_app_Ig-like_sf"/>
</dbReference>
<dbReference type="PANTHER" id="PTHR10261">
    <property type="entry name" value="COATOMER SUBUNIT GAMMA"/>
    <property type="match status" value="1"/>
</dbReference>
<dbReference type="Pfam" id="PF08752">
    <property type="entry name" value="COP-gamma_platf"/>
    <property type="match status" value="1"/>
</dbReference>
<keyword evidence="10 13" id="KW-0968">Cytoplasmic vesicle</keyword>
<comment type="similarity">
    <text evidence="2 13">Belongs to the COPG family.</text>
</comment>
<dbReference type="InterPro" id="IPR013040">
    <property type="entry name" value="Coatomer_gsu_app_Ig-like_dom"/>
</dbReference>
<evidence type="ECO:0000256" key="1">
    <source>
        <dbReference type="ARBA" id="ARBA00004255"/>
    </source>
</evidence>
<feature type="domain" description="Coatomer subunit gamma C-terminal" evidence="16">
    <location>
        <begin position="735"/>
        <end position="847"/>
    </location>
</feature>
<reference evidence="17" key="3">
    <citation type="submission" date="2025-09" db="UniProtKB">
        <authorList>
            <consortium name="Ensembl"/>
        </authorList>
    </citation>
    <scope>IDENTIFICATION</scope>
</reference>
<keyword evidence="5" id="KW-0677">Repeat</keyword>
<keyword evidence="4 13" id="KW-0963">Cytoplasm</keyword>
<evidence type="ECO:0000256" key="6">
    <source>
        <dbReference type="ARBA" id="ARBA00022892"/>
    </source>
</evidence>
<dbReference type="GO" id="GO:0006888">
    <property type="term" value="P:endoplasmic reticulum to Golgi vesicle-mediated transport"/>
    <property type="evidence" value="ECO:0007669"/>
    <property type="project" value="TreeGrafter"/>
</dbReference>
<keyword evidence="9 13" id="KW-0472">Membrane</keyword>
<evidence type="ECO:0000256" key="2">
    <source>
        <dbReference type="ARBA" id="ARBA00010720"/>
    </source>
</evidence>
<comment type="subunit">
    <text evidence="12">Oligomeric complex. Binds to CDC42. Interacts with JAGN1. Interacts with TMED10 (via cytoplasmic domain).</text>
</comment>
<evidence type="ECO:0000256" key="10">
    <source>
        <dbReference type="ARBA" id="ARBA00023329"/>
    </source>
</evidence>
<gene>
    <name evidence="17" type="primary">COPG1</name>
</gene>
<dbReference type="PIRSF" id="PIRSF037093">
    <property type="entry name" value="Coatomer_gamma_subunit"/>
    <property type="match status" value="1"/>
</dbReference>
<evidence type="ECO:0000259" key="14">
    <source>
        <dbReference type="Pfam" id="PF01602"/>
    </source>
</evidence>
<dbReference type="GO" id="GO:0006886">
    <property type="term" value="P:intracellular protein transport"/>
    <property type="evidence" value="ECO:0007669"/>
    <property type="project" value="InterPro"/>
</dbReference>
<dbReference type="Proteomes" id="UP000291000">
    <property type="component" value="Chromosome 22"/>
</dbReference>
<keyword evidence="8 13" id="KW-0333">Golgi apparatus</keyword>
<dbReference type="GO" id="GO:0030126">
    <property type="term" value="C:COPI vesicle coat"/>
    <property type="evidence" value="ECO:0007669"/>
    <property type="project" value="InterPro"/>
</dbReference>
<evidence type="ECO:0000256" key="5">
    <source>
        <dbReference type="ARBA" id="ARBA00022737"/>
    </source>
</evidence>
<dbReference type="SUPFAM" id="SSF48371">
    <property type="entry name" value="ARM repeat"/>
    <property type="match status" value="1"/>
</dbReference>
<dbReference type="InterPro" id="IPR016024">
    <property type="entry name" value="ARM-type_fold"/>
</dbReference>
<evidence type="ECO:0000259" key="15">
    <source>
        <dbReference type="Pfam" id="PF08752"/>
    </source>
</evidence>
<dbReference type="PANTHER" id="PTHR10261:SF3">
    <property type="entry name" value="COATOMER SUBUNIT GAMMA-1"/>
    <property type="match status" value="1"/>
</dbReference>
<evidence type="ECO:0000256" key="12">
    <source>
        <dbReference type="ARBA" id="ARBA00064987"/>
    </source>
</evidence>
<evidence type="ECO:0000259" key="16">
    <source>
        <dbReference type="Pfam" id="PF16381"/>
    </source>
</evidence>
<organism evidence="17 18">
    <name type="scientific">Capra hircus</name>
    <name type="common">Goat</name>
    <dbReference type="NCBI Taxonomy" id="9925"/>
    <lineage>
        <taxon>Eukaryota</taxon>
        <taxon>Metazoa</taxon>
        <taxon>Chordata</taxon>
        <taxon>Craniata</taxon>
        <taxon>Vertebrata</taxon>
        <taxon>Euteleostomi</taxon>
        <taxon>Mammalia</taxon>
        <taxon>Eutheria</taxon>
        <taxon>Laurasiatheria</taxon>
        <taxon>Artiodactyla</taxon>
        <taxon>Ruminantia</taxon>
        <taxon>Pecora</taxon>
        <taxon>Bovidae</taxon>
        <taxon>Caprinae</taxon>
        <taxon>Capra</taxon>
    </lineage>
</organism>
<dbReference type="FunFam" id="1.25.10.10:FF:000071">
    <property type="entry name" value="Coatomer subunit gamma"/>
    <property type="match status" value="1"/>
</dbReference>
<dbReference type="InterPro" id="IPR012295">
    <property type="entry name" value="TBP_dom_sf"/>
</dbReference>
<evidence type="ECO:0000256" key="13">
    <source>
        <dbReference type="PIRNR" id="PIRNR037093"/>
    </source>
</evidence>
<dbReference type="AlphaFoldDB" id="A0A452E6D8"/>
<dbReference type="FunFam" id="1.25.10.10:FF:000038">
    <property type="entry name" value="Coatomer subunit gamma"/>
    <property type="match status" value="1"/>
</dbReference>